<evidence type="ECO:0000313" key="2">
    <source>
        <dbReference type="Proteomes" id="UP000037086"/>
    </source>
</evidence>
<keyword evidence="1" id="KW-0240">DNA-directed RNA polymerase</keyword>
<name>A0A0L0MJT7_9MOLU</name>
<keyword evidence="2" id="KW-1185">Reference proteome</keyword>
<proteinExistence type="predicted"/>
<comment type="caution">
    <text evidence="1">The sequence shown here is derived from an EMBL/GenBank/DDBJ whole genome shotgun (WGS) entry which is preliminary data.</text>
</comment>
<reference evidence="1 2" key="1">
    <citation type="journal article" date="2015" name="BMC Microbiol.">
        <title>'Candidatus Phytoplasma phoenicium' associated with almond witches'-broom disease: from draft genome to genetic diversity among strain populations.</title>
        <authorList>
            <person name="Quaglino F."/>
            <person name="Kube M."/>
            <person name="Jawhari M."/>
            <person name="Abou-Jawdah Y."/>
            <person name="Siewert C."/>
            <person name="Choueiri E."/>
            <person name="Sobh H."/>
            <person name="Casati P."/>
            <person name="Tedeschi R."/>
            <person name="Molino Lova M."/>
            <person name="Alma A."/>
            <person name="Bianco P.A."/>
        </authorList>
    </citation>
    <scope>NUCLEOTIDE SEQUENCE [LARGE SCALE GENOMIC DNA]</scope>
    <source>
        <strain evidence="1 2">SA213</strain>
    </source>
</reference>
<sequence>FIAYATSTIKSAIRELIRKSHSPSFPQKNHQTNNLSFQEEFYEPYQINKLNPHQHNNNR</sequence>
<dbReference type="PATRIC" id="fig|198422.3.peg.166"/>
<dbReference type="GO" id="GO:0000428">
    <property type="term" value="C:DNA-directed RNA polymerase complex"/>
    <property type="evidence" value="ECO:0007669"/>
    <property type="project" value="UniProtKB-KW"/>
</dbReference>
<protein>
    <submittedName>
        <fullName evidence="1">DNA-directed RNA polymerase specialized sigma</fullName>
    </submittedName>
</protein>
<gene>
    <name evidence="1" type="primary">fliA</name>
    <name evidence="1" type="ORF">AlmWB_01930</name>
</gene>
<keyword evidence="1" id="KW-0804">Transcription</keyword>
<dbReference type="AlphaFoldDB" id="A0A0L0MJT7"/>
<organism evidence="1 2">
    <name type="scientific">Candidatus Phytoplasma phoenicium</name>
    <dbReference type="NCBI Taxonomy" id="198422"/>
    <lineage>
        <taxon>Bacteria</taxon>
        <taxon>Bacillati</taxon>
        <taxon>Mycoplasmatota</taxon>
        <taxon>Mollicutes</taxon>
        <taxon>Acholeplasmatales</taxon>
        <taxon>Acholeplasmataceae</taxon>
        <taxon>Candidatus Phytoplasma</taxon>
        <taxon>16SrIX (Pigeon pea witches'-broom group)</taxon>
    </lineage>
</organism>
<evidence type="ECO:0000313" key="1">
    <source>
        <dbReference type="EMBL" id="KND62608.1"/>
    </source>
</evidence>
<accession>A0A0L0MJT7</accession>
<dbReference type="EMBL" id="JPSQ01000037">
    <property type="protein sequence ID" value="KND62608.1"/>
    <property type="molecule type" value="Genomic_DNA"/>
</dbReference>
<dbReference type="Proteomes" id="UP000037086">
    <property type="component" value="Unassembled WGS sequence"/>
</dbReference>
<feature type="non-terminal residue" evidence="1">
    <location>
        <position position="1"/>
    </location>
</feature>